<reference evidence="6" key="1">
    <citation type="journal article" date="2020" name="Nat. Commun.">
        <title>Large-scale genome sequencing of mycorrhizal fungi provides insights into the early evolution of symbiotic traits.</title>
        <authorList>
            <person name="Miyauchi S."/>
            <person name="Kiss E."/>
            <person name="Kuo A."/>
            <person name="Drula E."/>
            <person name="Kohler A."/>
            <person name="Sanchez-Garcia M."/>
            <person name="Morin E."/>
            <person name="Andreopoulos B."/>
            <person name="Barry K.W."/>
            <person name="Bonito G."/>
            <person name="Buee M."/>
            <person name="Carver A."/>
            <person name="Chen C."/>
            <person name="Cichocki N."/>
            <person name="Clum A."/>
            <person name="Culley D."/>
            <person name="Crous P.W."/>
            <person name="Fauchery L."/>
            <person name="Girlanda M."/>
            <person name="Hayes R.D."/>
            <person name="Keri Z."/>
            <person name="LaButti K."/>
            <person name="Lipzen A."/>
            <person name="Lombard V."/>
            <person name="Magnuson J."/>
            <person name="Maillard F."/>
            <person name="Murat C."/>
            <person name="Nolan M."/>
            <person name="Ohm R.A."/>
            <person name="Pangilinan J."/>
            <person name="Pereira M.F."/>
            <person name="Perotto S."/>
            <person name="Peter M."/>
            <person name="Pfister S."/>
            <person name="Riley R."/>
            <person name="Sitrit Y."/>
            <person name="Stielow J.B."/>
            <person name="Szollosi G."/>
            <person name="Zifcakova L."/>
            <person name="Stursova M."/>
            <person name="Spatafora J.W."/>
            <person name="Tedersoo L."/>
            <person name="Vaario L.M."/>
            <person name="Yamada A."/>
            <person name="Yan M."/>
            <person name="Wang P."/>
            <person name="Xu J."/>
            <person name="Bruns T."/>
            <person name="Baldrian P."/>
            <person name="Vilgalys R."/>
            <person name="Dunand C."/>
            <person name="Henrissat B."/>
            <person name="Grigoriev I.V."/>
            <person name="Hibbett D."/>
            <person name="Nagy L.G."/>
            <person name="Martin F.M."/>
        </authorList>
    </citation>
    <scope>NUCLEOTIDE SEQUENCE</scope>
    <source>
        <strain evidence="6">UP504</strain>
    </source>
</reference>
<evidence type="ECO:0000256" key="1">
    <source>
        <dbReference type="ARBA" id="ARBA00004225"/>
    </source>
</evidence>
<dbReference type="PANTHER" id="PTHR28234:SF1">
    <property type="entry name" value="NUCLEAR CONTROL OF ATPASE PROTEIN 2"/>
    <property type="match status" value="1"/>
</dbReference>
<organism evidence="6 7">
    <name type="scientific">Hydnum rufescens UP504</name>
    <dbReference type="NCBI Taxonomy" id="1448309"/>
    <lineage>
        <taxon>Eukaryota</taxon>
        <taxon>Fungi</taxon>
        <taxon>Dikarya</taxon>
        <taxon>Basidiomycota</taxon>
        <taxon>Agaricomycotina</taxon>
        <taxon>Agaricomycetes</taxon>
        <taxon>Cantharellales</taxon>
        <taxon>Hydnaceae</taxon>
        <taxon>Hydnum</taxon>
    </lineage>
</organism>
<keyword evidence="4" id="KW-0496">Mitochondrion</keyword>
<dbReference type="OrthoDB" id="413313at2759"/>
<evidence type="ECO:0008006" key="8">
    <source>
        <dbReference type="Google" id="ProtNLM"/>
    </source>
</evidence>
<dbReference type="Pfam" id="PF08637">
    <property type="entry name" value="NCA2"/>
    <property type="match status" value="1"/>
</dbReference>
<proteinExistence type="predicted"/>
<evidence type="ECO:0000256" key="2">
    <source>
        <dbReference type="ARBA" id="ARBA00022692"/>
    </source>
</evidence>
<dbReference type="AlphaFoldDB" id="A0A9P6AVY7"/>
<evidence type="ECO:0000256" key="3">
    <source>
        <dbReference type="ARBA" id="ARBA00022989"/>
    </source>
</evidence>
<keyword evidence="3" id="KW-1133">Transmembrane helix</keyword>
<protein>
    <recommendedName>
        <fullName evidence="8">ATP synthase regulation protein NCA2</fullName>
    </recommendedName>
</protein>
<feature type="non-terminal residue" evidence="6">
    <location>
        <position position="1"/>
    </location>
</feature>
<accession>A0A9P6AVY7</accession>
<dbReference type="Proteomes" id="UP000886523">
    <property type="component" value="Unassembled WGS sequence"/>
</dbReference>
<evidence type="ECO:0000256" key="5">
    <source>
        <dbReference type="ARBA" id="ARBA00023136"/>
    </source>
</evidence>
<evidence type="ECO:0000313" key="7">
    <source>
        <dbReference type="Proteomes" id="UP000886523"/>
    </source>
</evidence>
<gene>
    <name evidence="6" type="ORF">BS47DRAFT_1297082</name>
</gene>
<name>A0A9P6AVY7_9AGAM</name>
<evidence type="ECO:0000313" key="6">
    <source>
        <dbReference type="EMBL" id="KAF9512937.1"/>
    </source>
</evidence>
<dbReference type="PANTHER" id="PTHR28234">
    <property type="entry name" value="NUCLEAR CONTROL OF ATPASE PROTEIN 2"/>
    <property type="match status" value="1"/>
</dbReference>
<evidence type="ECO:0000256" key="4">
    <source>
        <dbReference type="ARBA" id="ARBA00023128"/>
    </source>
</evidence>
<comment type="subcellular location">
    <subcellularLocation>
        <location evidence="1">Mitochondrion membrane</location>
        <topology evidence="1">Multi-pass membrane protein</topology>
    </subcellularLocation>
</comment>
<keyword evidence="7" id="KW-1185">Reference proteome</keyword>
<keyword evidence="2" id="KW-0812">Transmembrane</keyword>
<keyword evidence="5" id="KW-0472">Membrane</keyword>
<dbReference type="GO" id="GO:0005741">
    <property type="term" value="C:mitochondrial outer membrane"/>
    <property type="evidence" value="ECO:0007669"/>
    <property type="project" value="TreeGrafter"/>
</dbReference>
<comment type="caution">
    <text evidence="6">The sequence shown here is derived from an EMBL/GenBank/DDBJ whole genome shotgun (WGS) entry which is preliminary data.</text>
</comment>
<dbReference type="EMBL" id="MU128980">
    <property type="protein sequence ID" value="KAF9512937.1"/>
    <property type="molecule type" value="Genomic_DNA"/>
</dbReference>
<dbReference type="InterPro" id="IPR013946">
    <property type="entry name" value="NCA2-like"/>
</dbReference>
<sequence length="510" mass="57958">AEWWGRVERSTWSTSYFLLQTFPSRLVDLARNISSVPGARDIQLSFSNLNRRIFGRLMTPPIQVFSSLFPTLFRHPRFIYSPLAFIRDEFRHHRRQLEATRDSRARELGNLTFIGAQILALLKEPTNASQDNDALIIKWTAKALNIISAAEAIQVLRELLCVQLPKHTTSHVAVTDAHKRPSRWVLAWPRFILFPPAIFLCLRSLYSNRDSLVGNLIDIAQTVRMFWTQWIFEPIVDILNTVRTGGEEGVRVISKQGLQSDMESLERMVLDLAMETQTWSQSELHALSNRIRQGDLSTVLKIYEGDIKSPLRSAMSGTLVRSLLIQIQKAKVDIDFALAGIDKLLRSQELTFGFVGVAPSLAVVYIVSGWLRGLWSGGRGRGKYGGKRGRESSFYMIRRIERLLTNAQSIAAGTLSALAESSPTTSIPLTRWKVTPLDPLTQGLLLVSVSHLRRYVERHLPKRSRLREGFLEDLSDLEDPARGGRNEKLQVVHRMWHSWGNTLEWGKVET</sequence>